<evidence type="ECO:0000313" key="6">
    <source>
        <dbReference type="EMBL" id="PWH63976.1"/>
    </source>
</evidence>
<dbReference type="EMBL" id="QYOH01000058">
    <property type="protein sequence ID" value="TXU29949.1"/>
    <property type="molecule type" value="Genomic_DNA"/>
</dbReference>
<gene>
    <name evidence="2" type="primary">wzy</name>
    <name evidence="5" type="ORF">C2M16_21505</name>
    <name evidence="7" type="ORF">D4N09_24085</name>
    <name evidence="6" type="ORF">DD762_03000</name>
    <name evidence="4" type="ORF">HLZ39_12240</name>
</gene>
<feature type="transmembrane region" description="Helical" evidence="1">
    <location>
        <begin position="338"/>
        <end position="365"/>
    </location>
</feature>
<reference evidence="5 8" key="4">
    <citation type="submission" date="2018-01" db="EMBL/GenBank/DDBJ databases">
        <title>Draft Genomic Sequencing Of Potential Extraintestinal Pathogenic Escherichia coli B8S18 Isolated From Retail Chicken Skin.</title>
        <authorList>
            <person name="Xu A."/>
            <person name="Tilman S."/>
            <person name="Wisser-Parker K."/>
            <person name="Sheen S."/>
            <person name="Sommers C."/>
        </authorList>
    </citation>
    <scope>NUCLEOTIDE SEQUENCE [LARGE SCALE GENOMIC DNA]</scope>
    <source>
        <strain evidence="5 8">B8S18Com</strain>
    </source>
</reference>
<keyword evidence="1" id="KW-1133">Transmembrane helix</keyword>
<evidence type="ECO:0000313" key="7">
    <source>
        <dbReference type="EMBL" id="TXU29949.1"/>
    </source>
</evidence>
<feature type="transmembrane region" description="Helical" evidence="1">
    <location>
        <begin position="127"/>
        <end position="145"/>
    </location>
</feature>
<reference evidence="4 11" key="3">
    <citation type="journal article" date="2018" name="Genome Biol.">
        <title>SKESA: strategic k-mer extension for scrupulous assemblies.</title>
        <authorList>
            <person name="Souvorov A."/>
            <person name="Agarwala R."/>
            <person name="Lipman D.J."/>
        </authorList>
    </citation>
    <scope>NUCLEOTIDE SEQUENCE [LARGE SCALE GENOMIC DNA]</scope>
    <source>
        <strain evidence="11">ecoli[ST-405]</strain>
        <strain evidence="4">Ecoli[ST-405]</strain>
    </source>
</reference>
<keyword evidence="1" id="KW-0472">Membrane</keyword>
<evidence type="ECO:0000313" key="9">
    <source>
        <dbReference type="Proteomes" id="UP000245761"/>
    </source>
</evidence>
<feature type="transmembrane region" description="Helical" evidence="1">
    <location>
        <begin position="58"/>
        <end position="80"/>
    </location>
</feature>
<reference evidence="2" key="1">
    <citation type="submission" date="2012-08" db="EMBL/GenBank/DDBJ databases">
        <title>E. coli O antigen sequences.</title>
        <authorList>
            <person name="Liu Y."/>
            <person name="Fratamico P."/>
            <person name="Yan X."/>
            <person name="Ream A."/>
            <person name="DebRoy C."/>
            <person name="Wang W."/>
            <person name="Losada L."/>
            <person name="Sanka R."/>
            <person name="Brinkac L."/>
            <person name="Radune D."/>
            <person name="Meng J."/>
            <person name="Toro M."/>
            <person name="Li R."/>
        </authorList>
    </citation>
    <scope>NUCLEOTIDE SEQUENCE</scope>
    <source>
        <strain evidence="2">O102</strain>
    </source>
</reference>
<evidence type="ECO:0000313" key="11">
    <source>
        <dbReference type="Proteomes" id="UP000842519"/>
    </source>
</evidence>
<evidence type="ECO:0000313" key="2">
    <source>
        <dbReference type="EMBL" id="AGN91818.1"/>
    </source>
</evidence>
<evidence type="ECO:0000313" key="5">
    <source>
        <dbReference type="EMBL" id="PNY65769.1"/>
    </source>
</evidence>
<feature type="transmembrane region" description="Helical" evidence="1">
    <location>
        <begin position="12"/>
        <end position="29"/>
    </location>
</feature>
<dbReference type="EMBL" id="QEMT01000003">
    <property type="protein sequence ID" value="PWH63976.1"/>
    <property type="molecule type" value="Genomic_DNA"/>
</dbReference>
<proteinExistence type="predicted"/>
<feature type="transmembrane region" description="Helical" evidence="1">
    <location>
        <begin position="231"/>
        <end position="250"/>
    </location>
</feature>
<dbReference type="Proteomes" id="UP000245761">
    <property type="component" value="Unassembled WGS sequence"/>
</dbReference>
<evidence type="ECO:0000313" key="10">
    <source>
        <dbReference type="Proteomes" id="UP000460654"/>
    </source>
</evidence>
<feature type="transmembrane region" description="Helical" evidence="1">
    <location>
        <begin position="35"/>
        <end position="51"/>
    </location>
</feature>
<dbReference type="EMBL" id="PPHQ01000021">
    <property type="protein sequence ID" value="PNY65769.1"/>
    <property type="molecule type" value="Genomic_DNA"/>
</dbReference>
<dbReference type="AlphaFoldDB" id="A0A0A6ZER1"/>
<dbReference type="Proteomes" id="UP000236598">
    <property type="component" value="Unassembled WGS sequence"/>
</dbReference>
<keyword evidence="1" id="KW-0812">Transmembrane</keyword>
<dbReference type="Proteomes" id="UP000460654">
    <property type="component" value="Unassembled WGS sequence"/>
</dbReference>
<dbReference type="PATRIC" id="fig|562.7280.peg.3988"/>
<feature type="transmembrane region" description="Helical" evidence="1">
    <location>
        <begin position="92"/>
        <end position="115"/>
    </location>
</feature>
<reference evidence="3" key="2">
    <citation type="journal article" date="2014" name="DNA Res.">
        <title>A complete view of the genetic diversity of the Escherichia coli O-antigen biosynthesis gene cluster.</title>
        <authorList>
            <person name="Iguchi A."/>
            <person name="Iyoda S."/>
            <person name="Kikuchi T."/>
            <person name="Ogura Y."/>
            <person name="Katsura K."/>
            <person name="Ohnishi M."/>
            <person name="Hayashi T."/>
            <person name="Thomson N.R."/>
        </authorList>
    </citation>
    <scope>NUCLEOTIDE SEQUENCE</scope>
    <source>
        <strain evidence="3">H511</strain>
    </source>
</reference>
<dbReference type="EMBL" id="JX501335">
    <property type="protein sequence ID" value="AGN91818.1"/>
    <property type="molecule type" value="Genomic_DNA"/>
</dbReference>
<dbReference type="RefSeq" id="WP_021523152.1">
    <property type="nucleotide sequence ID" value="NZ_AP019803.1"/>
</dbReference>
<dbReference type="EMBL" id="DABGKQ010000016">
    <property type="protein sequence ID" value="HAJ5805270.1"/>
    <property type="molecule type" value="Genomic_DNA"/>
</dbReference>
<reference evidence="7 10" key="6">
    <citation type="submission" date="2018-09" db="EMBL/GenBank/DDBJ databases">
        <title>Persistent metagenomic signatures of early life antibiotic treatment in the infant gut microbiota and resistome.</title>
        <authorList>
            <person name="Gasparrini A.J."/>
        </authorList>
    </citation>
    <scope>NUCLEOTIDE SEQUENCE [LARGE SCALE GENOMIC DNA]</scope>
    <source>
        <strain evidence="7 10">T0181B.E-10</strain>
    </source>
</reference>
<sequence length="376" mass="43333">MNENQINKQRSGKYLTAFLCCAFLSINSLAINPAYIYGAGLLSIIIMLIFVKAKISKFSMVTIIFAFAILLCQVIGIYYKTQTTGYPEAPNYITPFLFFYSMVISVGVNEVFMVLNYDTRIKCYKNFLMFFVMFMFLELITRVIIGNLSEGILYAFKKSLFYFDSNFTALIDISILGFLLFLKNNKIYNFKYTRYITYILLFLTMSRAAMVTLLAMLYVLNNKAKIGKRSALVFLFVICVFIYMSISYLFENSNYSNIDGSFNSKFYIISQAFEFYTTQSLMTHMFGVGLGNTEQLLGIFAHNIYVTLVLEFGFIGSFLFITFIFYSLKKTNFNSLYIWLPVCISGISLFGAYSPFLFILNAVIYNETRYLGNQKL</sequence>
<feature type="transmembrane region" description="Helical" evidence="1">
    <location>
        <begin position="304"/>
        <end position="326"/>
    </location>
</feature>
<evidence type="ECO:0000313" key="3">
    <source>
        <dbReference type="EMBL" id="BAQ01494.1"/>
    </source>
</evidence>
<evidence type="ECO:0000313" key="8">
    <source>
        <dbReference type="Proteomes" id="UP000236598"/>
    </source>
</evidence>
<dbReference type="EMBL" id="AB812047">
    <property type="protein sequence ID" value="BAQ01494.1"/>
    <property type="molecule type" value="Genomic_DNA"/>
</dbReference>
<reference evidence="6 9" key="5">
    <citation type="submission" date="2018-04" db="EMBL/GenBank/DDBJ databases">
        <title>Draft Genomic Sequencing Of Potential Extraintestinal Pathogenic Escherichia coli B8S56 Isolated from Retail Chicken Skin.</title>
        <authorList>
            <person name="Xu A."/>
            <person name="Tilman S."/>
            <person name="Wisser-Parker K."/>
            <person name="Scullen O.J."/>
            <person name="Sommers C."/>
        </authorList>
    </citation>
    <scope>NUCLEOTIDE SEQUENCE [LARGE SCALE GENOMIC DNA]</scope>
    <source>
        <strain evidence="6 9">B8S56</strain>
    </source>
</reference>
<feature type="transmembrane region" description="Helical" evidence="1">
    <location>
        <begin position="195"/>
        <end position="219"/>
    </location>
</feature>
<feature type="transmembrane region" description="Helical" evidence="1">
    <location>
        <begin position="165"/>
        <end position="183"/>
    </location>
</feature>
<accession>A0A0A6ZER1</accession>
<name>A0A0A6ZER1_ECOLX</name>
<evidence type="ECO:0000313" key="4">
    <source>
        <dbReference type="EMBL" id="HAJ5805270.1"/>
    </source>
</evidence>
<reference evidence="4" key="7">
    <citation type="submission" date="2019-11" db="EMBL/GenBank/DDBJ databases">
        <authorList>
            <consortium name="NCBI Pathogen Detection Project"/>
        </authorList>
    </citation>
    <scope>NUCLEOTIDE SEQUENCE</scope>
    <source>
        <strain evidence="4">Ecoli[ST-405]</strain>
    </source>
</reference>
<evidence type="ECO:0000256" key="1">
    <source>
        <dbReference type="SAM" id="Phobius"/>
    </source>
</evidence>
<organism evidence="2">
    <name type="scientific">Escherichia coli</name>
    <dbReference type="NCBI Taxonomy" id="562"/>
    <lineage>
        <taxon>Bacteria</taxon>
        <taxon>Pseudomonadati</taxon>
        <taxon>Pseudomonadota</taxon>
        <taxon>Gammaproteobacteria</taxon>
        <taxon>Enterobacterales</taxon>
        <taxon>Enterobacteriaceae</taxon>
        <taxon>Escherichia</taxon>
    </lineage>
</organism>
<dbReference type="Proteomes" id="UP000842519">
    <property type="component" value="Unassembled WGS sequence"/>
</dbReference>
<protein>
    <submittedName>
        <fullName evidence="2 3 4">O-antigen polymerase</fullName>
    </submittedName>
</protein>